<evidence type="ECO:0000313" key="2">
    <source>
        <dbReference type="Proteomes" id="UP000033423"/>
    </source>
</evidence>
<protein>
    <submittedName>
        <fullName evidence="1">Uncharacterized protein</fullName>
    </submittedName>
</protein>
<accession>A0A0F3GRF8</accession>
<keyword evidence="2" id="KW-1185">Reference proteome</keyword>
<evidence type="ECO:0000313" key="1">
    <source>
        <dbReference type="EMBL" id="KJU83283.1"/>
    </source>
</evidence>
<comment type="caution">
    <text evidence="1">The sequence shown here is derived from an EMBL/GenBank/DDBJ whole genome shotgun (WGS) entry which is preliminary data.</text>
</comment>
<reference evidence="1 2" key="1">
    <citation type="submission" date="2015-02" db="EMBL/GenBank/DDBJ databases">
        <title>Single-cell genomics of uncultivated deep-branching MTB reveals a conserved set of magnetosome genes.</title>
        <authorList>
            <person name="Kolinko S."/>
            <person name="Richter M."/>
            <person name="Glockner F.O."/>
            <person name="Brachmann A."/>
            <person name="Schuler D."/>
        </authorList>
    </citation>
    <scope>NUCLEOTIDE SEQUENCE [LARGE SCALE GENOMIC DNA]</scope>
    <source>
        <strain evidence="1">TM-1</strain>
    </source>
</reference>
<name>A0A0F3GRF8_9BACT</name>
<dbReference type="Proteomes" id="UP000033423">
    <property type="component" value="Unassembled WGS sequence"/>
</dbReference>
<organism evidence="1 2">
    <name type="scientific">Candidatus Magnetobacterium bavaricum</name>
    <dbReference type="NCBI Taxonomy" id="29290"/>
    <lineage>
        <taxon>Bacteria</taxon>
        <taxon>Pseudomonadati</taxon>
        <taxon>Nitrospirota</taxon>
        <taxon>Thermodesulfovibrionia</taxon>
        <taxon>Thermodesulfovibrionales</taxon>
        <taxon>Candidatus Magnetobacteriaceae</taxon>
        <taxon>Candidatus Magnetobacterium</taxon>
    </lineage>
</organism>
<sequence length="86" mass="10028">MLYHLCKDVLQAVYPCFQYHLHRYNPPFISPSFTIARPALILQLRRRDISDTLQGYGKVMRNPIACKKMGRAKALHPKKTKNQMAK</sequence>
<dbReference type="EMBL" id="LACI01001968">
    <property type="protein sequence ID" value="KJU83283.1"/>
    <property type="molecule type" value="Genomic_DNA"/>
</dbReference>
<proteinExistence type="predicted"/>
<gene>
    <name evidence="1" type="ORF">MBAV_004520</name>
</gene>
<dbReference type="AlphaFoldDB" id="A0A0F3GRF8"/>